<proteinExistence type="predicted"/>
<gene>
    <name evidence="4" type="ORF">GCM10010170_097210</name>
</gene>
<dbReference type="InterPro" id="IPR025646">
    <property type="entry name" value="DUF4350"/>
</dbReference>
<evidence type="ECO:0000256" key="1">
    <source>
        <dbReference type="SAM" id="MobiDB-lite"/>
    </source>
</evidence>
<keyword evidence="5" id="KW-1185">Reference proteome</keyword>
<accession>A0ABN3HSP7</accession>
<feature type="region of interest" description="Disordered" evidence="1">
    <location>
        <begin position="1"/>
        <end position="176"/>
    </location>
</feature>
<organism evidence="4 5">
    <name type="scientific">Dactylosporangium salmoneum</name>
    <dbReference type="NCBI Taxonomy" id="53361"/>
    <lineage>
        <taxon>Bacteria</taxon>
        <taxon>Bacillati</taxon>
        <taxon>Actinomycetota</taxon>
        <taxon>Actinomycetes</taxon>
        <taxon>Micromonosporales</taxon>
        <taxon>Micromonosporaceae</taxon>
        <taxon>Dactylosporangium</taxon>
    </lineage>
</organism>
<keyword evidence="2" id="KW-0812">Transmembrane</keyword>
<feature type="region of interest" description="Disordered" evidence="1">
    <location>
        <begin position="413"/>
        <end position="468"/>
    </location>
</feature>
<evidence type="ECO:0000259" key="3">
    <source>
        <dbReference type="Pfam" id="PF14258"/>
    </source>
</evidence>
<feature type="compositionally biased region" description="Low complexity" evidence="1">
    <location>
        <begin position="609"/>
        <end position="629"/>
    </location>
</feature>
<protein>
    <recommendedName>
        <fullName evidence="3">DUF4350 domain-containing protein</fullName>
    </recommendedName>
</protein>
<feature type="compositionally biased region" description="Basic and acidic residues" evidence="1">
    <location>
        <begin position="435"/>
        <end position="446"/>
    </location>
</feature>
<dbReference type="Pfam" id="PF14258">
    <property type="entry name" value="DUF4350"/>
    <property type="match status" value="1"/>
</dbReference>
<evidence type="ECO:0000313" key="5">
    <source>
        <dbReference type="Proteomes" id="UP001501444"/>
    </source>
</evidence>
<keyword evidence="2" id="KW-1133">Transmembrane helix</keyword>
<feature type="compositionally biased region" description="Low complexity" evidence="1">
    <location>
        <begin position="50"/>
        <end position="117"/>
    </location>
</feature>
<sequence>MTEPTNEPLTGAAATGPETTAPTEAATTGRGTARPEGVAPAGPGTAGRWTAGPEIPTPAGAGAAEPGAAGPQPAAPAGPGTAGRWTAGPEIPTPAGAGAAEPGAAGPQPAEAATAGAGIAGAGTDGAATNGPVDRVSAGPTIRAATEPPQQAASQATGRAASRAAGRAAGRARGGPRSRRWLRLVAPVVAAIVLILLGIAVYKVGQPGLTDDDYLSPGSRADIGAAELAGRVREAGVTIIPERSSSDALVAAFNGNATLLITTPQLMHPLYLRMLKVLPASTRVVIVEPDANAVIEGMLPFQALHRNYAAKAPEPGCGYGPAAQAGAAGVGRTLYGELDPMLGRETQRCYGGSLVVYQREATTVTVVGAADPFRNDRIGERGNARLATGLLTGAPRLVWLDLHHREPPPIVIDDPALNGAPVAPASLRPVQPGDPTERDFPRERRTPIKRPPVVGTPSFQAAQHDSDDPPNPLWVAFPKWVYPTTALLIVGVALLAVAAARRLGAPVVEPLPVVVRSSETAAGRGRLYQRARARPEAIQILREAALGRLGRLLRLDPDGDRAALVETVAARSGWPAAAVGHTLFGPAPENDADLVAAAAALDQLVSAVTTEQAAAPGEGSPGPASTASSDQAVTEGESR</sequence>
<dbReference type="EMBL" id="BAAARV010000102">
    <property type="protein sequence ID" value="GAA2386669.1"/>
    <property type="molecule type" value="Genomic_DNA"/>
</dbReference>
<feature type="region of interest" description="Disordered" evidence="1">
    <location>
        <begin position="609"/>
        <end position="639"/>
    </location>
</feature>
<keyword evidence="2" id="KW-0472">Membrane</keyword>
<feature type="compositionally biased region" description="Low complexity" evidence="1">
    <location>
        <begin position="150"/>
        <end position="171"/>
    </location>
</feature>
<feature type="transmembrane region" description="Helical" evidence="2">
    <location>
        <begin position="181"/>
        <end position="202"/>
    </location>
</feature>
<reference evidence="4 5" key="1">
    <citation type="journal article" date="2019" name="Int. J. Syst. Evol. Microbiol.">
        <title>The Global Catalogue of Microorganisms (GCM) 10K type strain sequencing project: providing services to taxonomists for standard genome sequencing and annotation.</title>
        <authorList>
            <consortium name="The Broad Institute Genomics Platform"/>
            <consortium name="The Broad Institute Genome Sequencing Center for Infectious Disease"/>
            <person name="Wu L."/>
            <person name="Ma J."/>
        </authorList>
    </citation>
    <scope>NUCLEOTIDE SEQUENCE [LARGE SCALE GENOMIC DNA]</scope>
    <source>
        <strain evidence="4 5">JCM 3272</strain>
    </source>
</reference>
<name>A0ABN3HSP7_9ACTN</name>
<feature type="compositionally biased region" description="Low complexity" evidence="1">
    <location>
        <begin position="10"/>
        <end position="37"/>
    </location>
</feature>
<evidence type="ECO:0000313" key="4">
    <source>
        <dbReference type="EMBL" id="GAA2386669.1"/>
    </source>
</evidence>
<dbReference type="Proteomes" id="UP001501444">
    <property type="component" value="Unassembled WGS sequence"/>
</dbReference>
<feature type="domain" description="DUF4350" evidence="3">
    <location>
        <begin position="219"/>
        <end position="391"/>
    </location>
</feature>
<comment type="caution">
    <text evidence="4">The sequence shown here is derived from an EMBL/GenBank/DDBJ whole genome shotgun (WGS) entry which is preliminary data.</text>
</comment>
<evidence type="ECO:0000256" key="2">
    <source>
        <dbReference type="SAM" id="Phobius"/>
    </source>
</evidence>